<comment type="caution">
    <text evidence="5">The sequence shown here is derived from an EMBL/GenBank/DDBJ whole genome shotgun (WGS) entry which is preliminary data.</text>
</comment>
<evidence type="ECO:0000259" key="4">
    <source>
        <dbReference type="PROSITE" id="PS50893"/>
    </source>
</evidence>
<keyword evidence="1" id="KW-0813">Transport</keyword>
<organism evidence="5 6">
    <name type="scientific">Asanoa iriomotensis</name>
    <dbReference type="NCBI Taxonomy" id="234613"/>
    <lineage>
        <taxon>Bacteria</taxon>
        <taxon>Bacillati</taxon>
        <taxon>Actinomycetota</taxon>
        <taxon>Actinomycetes</taxon>
        <taxon>Micromonosporales</taxon>
        <taxon>Micromonosporaceae</taxon>
        <taxon>Asanoa</taxon>
    </lineage>
</organism>
<dbReference type="PANTHER" id="PTHR43067">
    <property type="entry name" value="OLIGOPEPTIDE/DIPEPTIDE ABC TRANSPORTER, ATPASE SUBUNIT"/>
    <property type="match status" value="1"/>
</dbReference>
<evidence type="ECO:0000256" key="1">
    <source>
        <dbReference type="ARBA" id="ARBA00022448"/>
    </source>
</evidence>
<accession>A0ABQ4CDR3</accession>
<dbReference type="CDD" id="cd03257">
    <property type="entry name" value="ABC_NikE_OppD_transporters"/>
    <property type="match status" value="1"/>
</dbReference>
<dbReference type="Gene3D" id="3.40.50.300">
    <property type="entry name" value="P-loop containing nucleotide triphosphate hydrolases"/>
    <property type="match status" value="1"/>
</dbReference>
<dbReference type="RefSeq" id="WP_203707736.1">
    <property type="nucleotide sequence ID" value="NZ_BAAALU010000013.1"/>
</dbReference>
<dbReference type="PROSITE" id="PS50893">
    <property type="entry name" value="ABC_TRANSPORTER_2"/>
    <property type="match status" value="1"/>
</dbReference>
<dbReference type="NCBIfam" id="TIGR01727">
    <property type="entry name" value="oligo_HPY"/>
    <property type="match status" value="1"/>
</dbReference>
<dbReference type="Pfam" id="PF08352">
    <property type="entry name" value="oligo_HPY"/>
    <property type="match status" value="1"/>
</dbReference>
<keyword evidence="6" id="KW-1185">Reference proteome</keyword>
<protein>
    <submittedName>
        <fullName evidence="5">Dipeptide/oligopeptide/nickel ABC transporter ATP-binding protein</fullName>
    </submittedName>
</protein>
<dbReference type="InterPro" id="IPR013563">
    <property type="entry name" value="Oligopep_ABC_C"/>
</dbReference>
<dbReference type="EMBL" id="BONC01000081">
    <property type="protein sequence ID" value="GIF60923.1"/>
    <property type="molecule type" value="Genomic_DNA"/>
</dbReference>
<keyword evidence="2" id="KW-0547">Nucleotide-binding</keyword>
<proteinExistence type="predicted"/>
<dbReference type="GO" id="GO:0005524">
    <property type="term" value="F:ATP binding"/>
    <property type="evidence" value="ECO:0007669"/>
    <property type="project" value="UniProtKB-KW"/>
</dbReference>
<evidence type="ECO:0000313" key="6">
    <source>
        <dbReference type="Proteomes" id="UP000624325"/>
    </source>
</evidence>
<dbReference type="InterPro" id="IPR017871">
    <property type="entry name" value="ABC_transporter-like_CS"/>
</dbReference>
<evidence type="ECO:0000256" key="2">
    <source>
        <dbReference type="ARBA" id="ARBA00022741"/>
    </source>
</evidence>
<gene>
    <name evidence="5" type="ORF">Air01nite_70180</name>
</gene>
<dbReference type="SUPFAM" id="SSF52540">
    <property type="entry name" value="P-loop containing nucleoside triphosphate hydrolases"/>
    <property type="match status" value="1"/>
</dbReference>
<name>A0ABQ4CDR3_9ACTN</name>
<dbReference type="PROSITE" id="PS00211">
    <property type="entry name" value="ABC_TRANSPORTER_1"/>
    <property type="match status" value="1"/>
</dbReference>
<dbReference type="InterPro" id="IPR027417">
    <property type="entry name" value="P-loop_NTPase"/>
</dbReference>
<feature type="domain" description="ABC transporter" evidence="4">
    <location>
        <begin position="3"/>
        <end position="250"/>
    </location>
</feature>
<dbReference type="Pfam" id="PF00005">
    <property type="entry name" value="ABC_tran"/>
    <property type="match status" value="1"/>
</dbReference>
<dbReference type="InterPro" id="IPR003439">
    <property type="entry name" value="ABC_transporter-like_ATP-bd"/>
</dbReference>
<dbReference type="SMART" id="SM00382">
    <property type="entry name" value="AAA"/>
    <property type="match status" value="1"/>
</dbReference>
<sequence>MTLQVSDLRVHYRTLRGDVRALDGVSFSVAAGEIMGVVGESGCGKSTLGKSLIRLDNRMKHVGGTVTLDGENLPIADDRAMDRFRFTSVSLIPQYAMSALNPTRRIGRLVADLLAAHGISYAATLPELTRRLALVGLPERVLENYPIELSGGMKQRVVLVLSTLRDPALLVADEVTSALDVSTQRAVAETLVEFRDRGYVRSMLVVTHDISLVYQIADTIMVMYAGRLAEKAPSDVVVTEPLHPYTQLLIGALPEVGARFGDRRLTGIPGRPPGLRNPPQGCRFRARCPLAFDKCAEQPPFVEVAENHQVACWKAGS</sequence>
<dbReference type="Proteomes" id="UP000624325">
    <property type="component" value="Unassembled WGS sequence"/>
</dbReference>
<reference evidence="5 6" key="1">
    <citation type="submission" date="2021-01" db="EMBL/GenBank/DDBJ databases">
        <title>Whole genome shotgun sequence of Asanoa iriomotensis NBRC 100142.</title>
        <authorList>
            <person name="Komaki H."/>
            <person name="Tamura T."/>
        </authorList>
    </citation>
    <scope>NUCLEOTIDE SEQUENCE [LARGE SCALE GENOMIC DNA]</scope>
    <source>
        <strain evidence="5 6">NBRC 100142</strain>
    </source>
</reference>
<evidence type="ECO:0000313" key="5">
    <source>
        <dbReference type="EMBL" id="GIF60923.1"/>
    </source>
</evidence>
<dbReference type="InterPro" id="IPR003593">
    <property type="entry name" value="AAA+_ATPase"/>
</dbReference>
<keyword evidence="3 5" id="KW-0067">ATP-binding</keyword>
<evidence type="ECO:0000256" key="3">
    <source>
        <dbReference type="ARBA" id="ARBA00022840"/>
    </source>
</evidence>
<dbReference type="PANTHER" id="PTHR43067:SF3">
    <property type="entry name" value="MALTOSE ABC TRANSPORTER, ATP-BINDING PROTEIN"/>
    <property type="match status" value="1"/>
</dbReference>